<gene>
    <name evidence="1" type="ORF">G7Y89_g9995</name>
</gene>
<keyword evidence="2" id="KW-1185">Reference proteome</keyword>
<dbReference type="EMBL" id="JAAMPI010000852">
    <property type="protein sequence ID" value="KAF4628153.1"/>
    <property type="molecule type" value="Genomic_DNA"/>
</dbReference>
<organism evidence="1 2">
    <name type="scientific">Cudoniella acicularis</name>
    <dbReference type="NCBI Taxonomy" id="354080"/>
    <lineage>
        <taxon>Eukaryota</taxon>
        <taxon>Fungi</taxon>
        <taxon>Dikarya</taxon>
        <taxon>Ascomycota</taxon>
        <taxon>Pezizomycotina</taxon>
        <taxon>Leotiomycetes</taxon>
        <taxon>Helotiales</taxon>
        <taxon>Tricladiaceae</taxon>
        <taxon>Cudoniella</taxon>
    </lineage>
</organism>
<dbReference type="OrthoDB" id="2129069at2759"/>
<evidence type="ECO:0000313" key="2">
    <source>
        <dbReference type="Proteomes" id="UP000566819"/>
    </source>
</evidence>
<dbReference type="AlphaFoldDB" id="A0A8H4VZ53"/>
<reference evidence="1 2" key="1">
    <citation type="submission" date="2020-03" db="EMBL/GenBank/DDBJ databases">
        <title>Draft Genome Sequence of Cudoniella acicularis.</title>
        <authorList>
            <person name="Buettner E."/>
            <person name="Kellner H."/>
        </authorList>
    </citation>
    <scope>NUCLEOTIDE SEQUENCE [LARGE SCALE GENOMIC DNA]</scope>
    <source>
        <strain evidence="1 2">DSM 108380</strain>
    </source>
</reference>
<proteinExistence type="predicted"/>
<comment type="caution">
    <text evidence="1">The sequence shown here is derived from an EMBL/GenBank/DDBJ whole genome shotgun (WGS) entry which is preliminary data.</text>
</comment>
<evidence type="ECO:0000313" key="1">
    <source>
        <dbReference type="EMBL" id="KAF4628153.1"/>
    </source>
</evidence>
<sequence>MARIERLYHQTGGRQVGIVFLLQEESPSSNGTIAYMDLQASLLSSFEVPIIPLYSLSSLQPTLFTFQRQLVGTRKTISTSIPQVYPGTTLLPYCTLNPPLGDHPRNILSDICHSMPELAQAATTPDGKAALENILPGQGRALFDDITGFWEQEFFTGE</sequence>
<accession>A0A8H4VZ53</accession>
<dbReference type="Proteomes" id="UP000566819">
    <property type="component" value="Unassembled WGS sequence"/>
</dbReference>
<name>A0A8H4VZ53_9HELO</name>
<protein>
    <submittedName>
        <fullName evidence="1">Uncharacterized protein</fullName>
    </submittedName>
</protein>